<dbReference type="OrthoDB" id="3232986at2759"/>
<gene>
    <name evidence="2" type="ORF">HD556DRAFT_1435370</name>
</gene>
<organism evidence="2 3">
    <name type="scientific">Suillus plorans</name>
    <dbReference type="NCBI Taxonomy" id="116603"/>
    <lineage>
        <taxon>Eukaryota</taxon>
        <taxon>Fungi</taxon>
        <taxon>Dikarya</taxon>
        <taxon>Basidiomycota</taxon>
        <taxon>Agaricomycotina</taxon>
        <taxon>Agaricomycetes</taxon>
        <taxon>Agaricomycetidae</taxon>
        <taxon>Boletales</taxon>
        <taxon>Suillineae</taxon>
        <taxon>Suillaceae</taxon>
        <taxon>Suillus</taxon>
    </lineage>
</organism>
<dbReference type="RefSeq" id="XP_041152166.1">
    <property type="nucleotide sequence ID" value="XM_041305422.1"/>
</dbReference>
<accession>A0A9P7DAJ4</accession>
<feature type="domain" description="DUF6830" evidence="1">
    <location>
        <begin position="543"/>
        <end position="644"/>
    </location>
</feature>
<sequence>MLDKLEDNQFVNWQLINAYYPFTDQGEWELGKFLFLKLKWFDAPNRARPFFTMKDHLLDWMDSLPSFTPWKVSKLEFKGYKTVHPVELVWCDALQVVQQLFSNPTFANHMTFNPYVANIKNQREYGDYMSANMAWKIQDYLPLGTTQVPIILGSDKTPVTRLAGGIKMHPVFVTIAWRCVAYIPVVKFRVHQEHQSILQARLWHKCMDLVFANLKVTANDNCFMPDPSCYICHVFMPLVAHVCDLPEATMIAAVSKNLSLLTMAIQADFCDGILHPPHTGNHTLELIKAAKAVNLSGVHMPYWCDWKFACLSVFLAGEVLHTCHKFFADHPLKWIKKALGDSELDTRFMVQYKDIQCTIIASIAGAVPHRFVCAIRSLNPVHSPQSLQSLVQALSDFHSFKDAIVQAEARKRKKGIKEDFFIPKLELLQSFDGTIRKLGTLMQFSADVTEWLLITYCKNLFPWTSRQIKDFTEQFVCILNRQESMENFDLYMLLTSRGASLVNAIHAEDEDVTIANPALSWSIHGPQTVCNHFFKGILSGDALTAFQLNVTLDYKLLSPFDIRTKYALLDFNHVLADFICRSSLASGEQSCLDPESGHFHVWHKFRLQLHSAFQPRIIMPSQVVQAYPPSNNFPLGNCDTVIIDAMGIDGKTTNYVAQLELPSYLSDPLLYVQFFRFISSPDDRPELAMWTLERTYMQDENMTHVTHAVELIPVYGEAVANSVSSAPCLESYKRFFLNNFTDKESYHTFSTAFV</sequence>
<evidence type="ECO:0000313" key="3">
    <source>
        <dbReference type="Proteomes" id="UP000719766"/>
    </source>
</evidence>
<dbReference type="Pfam" id="PF20722">
    <property type="entry name" value="DUF6830"/>
    <property type="match status" value="1"/>
</dbReference>
<protein>
    <recommendedName>
        <fullName evidence="1">DUF6830 domain-containing protein</fullName>
    </recommendedName>
</protein>
<name>A0A9P7DAJ4_9AGAM</name>
<dbReference type="GeneID" id="64599186"/>
<dbReference type="InterPro" id="IPR041078">
    <property type="entry name" value="Plavaka"/>
</dbReference>
<reference evidence="2" key="1">
    <citation type="journal article" date="2020" name="New Phytol.">
        <title>Comparative genomics reveals dynamic genome evolution in host specialist ectomycorrhizal fungi.</title>
        <authorList>
            <person name="Lofgren L.A."/>
            <person name="Nguyen N.H."/>
            <person name="Vilgalys R."/>
            <person name="Ruytinx J."/>
            <person name="Liao H.L."/>
            <person name="Branco S."/>
            <person name="Kuo A."/>
            <person name="LaButti K."/>
            <person name="Lipzen A."/>
            <person name="Andreopoulos W."/>
            <person name="Pangilinan J."/>
            <person name="Riley R."/>
            <person name="Hundley H."/>
            <person name="Na H."/>
            <person name="Barry K."/>
            <person name="Grigoriev I.V."/>
            <person name="Stajich J.E."/>
            <person name="Kennedy P.G."/>
        </authorList>
    </citation>
    <scope>NUCLEOTIDE SEQUENCE</scope>
    <source>
        <strain evidence="2">S12</strain>
    </source>
</reference>
<keyword evidence="3" id="KW-1185">Reference proteome</keyword>
<dbReference type="Pfam" id="PF18759">
    <property type="entry name" value="Plavaka"/>
    <property type="match status" value="1"/>
</dbReference>
<dbReference type="Proteomes" id="UP000719766">
    <property type="component" value="Unassembled WGS sequence"/>
</dbReference>
<proteinExistence type="predicted"/>
<evidence type="ECO:0000259" key="1">
    <source>
        <dbReference type="Pfam" id="PF20722"/>
    </source>
</evidence>
<dbReference type="EMBL" id="JABBWE010000132">
    <property type="protein sequence ID" value="KAG1784681.1"/>
    <property type="molecule type" value="Genomic_DNA"/>
</dbReference>
<comment type="caution">
    <text evidence="2">The sequence shown here is derived from an EMBL/GenBank/DDBJ whole genome shotgun (WGS) entry which is preliminary data.</text>
</comment>
<evidence type="ECO:0000313" key="2">
    <source>
        <dbReference type="EMBL" id="KAG1784681.1"/>
    </source>
</evidence>
<dbReference type="InterPro" id="IPR049233">
    <property type="entry name" value="DUF6830"/>
</dbReference>
<dbReference type="AlphaFoldDB" id="A0A9P7DAJ4"/>